<evidence type="ECO:0000256" key="3">
    <source>
        <dbReference type="ARBA" id="ARBA00022989"/>
    </source>
</evidence>
<dbReference type="OrthoDB" id="6353768at2759"/>
<evidence type="ECO:0000256" key="1">
    <source>
        <dbReference type="ARBA" id="ARBA00004141"/>
    </source>
</evidence>
<feature type="transmembrane region" description="Helical" evidence="5">
    <location>
        <begin position="63"/>
        <end position="81"/>
    </location>
</feature>
<dbReference type="InterPro" id="IPR036259">
    <property type="entry name" value="MFS_trans_sf"/>
</dbReference>
<keyword evidence="4 5" id="KW-0472">Membrane</keyword>
<name>A0A979FJ63_HYAAZ</name>
<evidence type="ECO:0000259" key="6">
    <source>
        <dbReference type="PROSITE" id="PS50850"/>
    </source>
</evidence>
<dbReference type="PROSITE" id="PS00217">
    <property type="entry name" value="SUGAR_TRANSPORT_2"/>
    <property type="match status" value="1"/>
</dbReference>
<dbReference type="Gene3D" id="1.20.1250.20">
    <property type="entry name" value="MFS general substrate transporter like domains"/>
    <property type="match status" value="2"/>
</dbReference>
<dbReference type="InterPro" id="IPR050549">
    <property type="entry name" value="MFS_Trehalose_Transporter"/>
</dbReference>
<dbReference type="SUPFAM" id="SSF103473">
    <property type="entry name" value="MFS general substrate transporter"/>
    <property type="match status" value="1"/>
</dbReference>
<gene>
    <name evidence="8" type="primary">LOC108682511</name>
</gene>
<evidence type="ECO:0000256" key="5">
    <source>
        <dbReference type="SAM" id="Phobius"/>
    </source>
</evidence>
<evidence type="ECO:0000256" key="4">
    <source>
        <dbReference type="ARBA" id="ARBA00023136"/>
    </source>
</evidence>
<feature type="transmembrane region" description="Helical" evidence="5">
    <location>
        <begin position="148"/>
        <end position="168"/>
    </location>
</feature>
<feature type="transmembrane region" description="Helical" evidence="5">
    <location>
        <begin position="332"/>
        <end position="350"/>
    </location>
</feature>
<dbReference type="PROSITE" id="PS50850">
    <property type="entry name" value="MFS"/>
    <property type="match status" value="1"/>
</dbReference>
<keyword evidence="7" id="KW-1185">Reference proteome</keyword>
<dbReference type="InterPro" id="IPR020846">
    <property type="entry name" value="MFS_dom"/>
</dbReference>
<dbReference type="PANTHER" id="PTHR48021:SF1">
    <property type="entry name" value="GH07001P-RELATED"/>
    <property type="match status" value="1"/>
</dbReference>
<dbReference type="GO" id="GO:0022857">
    <property type="term" value="F:transmembrane transporter activity"/>
    <property type="evidence" value="ECO:0007669"/>
    <property type="project" value="InterPro"/>
</dbReference>
<dbReference type="OMA" id="ISMEIFP"/>
<protein>
    <submittedName>
        <fullName evidence="8">Facilitated trehalose transporter Tret1</fullName>
    </submittedName>
</protein>
<dbReference type="GO" id="GO:0016020">
    <property type="term" value="C:membrane"/>
    <property type="evidence" value="ECO:0007669"/>
    <property type="project" value="UniProtKB-SubCell"/>
</dbReference>
<evidence type="ECO:0000313" key="8">
    <source>
        <dbReference type="RefSeq" id="XP_047736596.1"/>
    </source>
</evidence>
<evidence type="ECO:0000256" key="2">
    <source>
        <dbReference type="ARBA" id="ARBA00022692"/>
    </source>
</evidence>
<dbReference type="Pfam" id="PF00083">
    <property type="entry name" value="Sugar_tr"/>
    <property type="match status" value="2"/>
</dbReference>
<comment type="subcellular location">
    <subcellularLocation>
        <location evidence="1">Membrane</location>
        <topology evidence="1">Multi-pass membrane protein</topology>
    </subcellularLocation>
</comment>
<feature type="transmembrane region" description="Helical" evidence="5">
    <location>
        <begin position="264"/>
        <end position="287"/>
    </location>
</feature>
<feature type="transmembrane region" description="Helical" evidence="5">
    <location>
        <begin position="37"/>
        <end position="56"/>
    </location>
</feature>
<reference evidence="8" key="1">
    <citation type="submission" date="2025-08" db="UniProtKB">
        <authorList>
            <consortium name="RefSeq"/>
        </authorList>
    </citation>
    <scope>IDENTIFICATION</scope>
    <source>
        <tissue evidence="8">Whole organism</tissue>
    </source>
</reference>
<keyword evidence="2 5" id="KW-0812">Transmembrane</keyword>
<keyword evidence="3 5" id="KW-1133">Transmembrane helix</keyword>
<dbReference type="RefSeq" id="XP_047736596.1">
    <property type="nucleotide sequence ID" value="XM_047880640.1"/>
</dbReference>
<feature type="transmembrane region" description="Helical" evidence="5">
    <location>
        <begin position="299"/>
        <end position="320"/>
    </location>
</feature>
<organism evidence="7 8">
    <name type="scientific">Hyalella azteca</name>
    <name type="common">Amphipod</name>
    <dbReference type="NCBI Taxonomy" id="294128"/>
    <lineage>
        <taxon>Eukaryota</taxon>
        <taxon>Metazoa</taxon>
        <taxon>Ecdysozoa</taxon>
        <taxon>Arthropoda</taxon>
        <taxon>Crustacea</taxon>
        <taxon>Multicrustacea</taxon>
        <taxon>Malacostraca</taxon>
        <taxon>Eumalacostraca</taxon>
        <taxon>Peracarida</taxon>
        <taxon>Amphipoda</taxon>
        <taxon>Senticaudata</taxon>
        <taxon>Talitrida</taxon>
        <taxon>Talitroidea</taxon>
        <taxon>Hyalellidae</taxon>
        <taxon>Hyalella</taxon>
    </lineage>
</organism>
<feature type="transmembrane region" description="Helical" evidence="5">
    <location>
        <begin position="87"/>
        <end position="110"/>
    </location>
</feature>
<dbReference type="KEGG" id="hazt:108682511"/>
<dbReference type="AlphaFoldDB" id="A0A979FJ63"/>
<proteinExistence type="predicted"/>
<feature type="domain" description="Major facilitator superfamily (MFS) profile" evidence="6">
    <location>
        <begin position="1"/>
        <end position="378"/>
    </location>
</feature>
<dbReference type="GeneID" id="108682511"/>
<sequence length="378" mass="40928">MHTRALRKVPCALVVSLVHCGLAVVFGLPAVSLPQLTGLVNLGAVAGGLLSSPLMVAVGQRRALLCCLPGALATWVVIALAKDVHLLLMLRLLQGVIVGLLMGPSVSYIVEVSHASIRGSMTGVLDIVRQLGYVLVFSVGSSNMSWRYTALICGVPTTVLPFIGLLFYPDSPRWLVMNAKVDQAYKAIRFFYGDYEASFDMYTSTILTSIGMVTGAIFFTALVDRVGRKPLFIWSTIISCTQLALLGGFFMAKYQTIDLTNFAFVPATTITLYSLLTAIGVPSILLLRNEVFSTEVRAVGIGATYAVLFMGAFLTCQLHPLITDALGYYTTFWIYAFFCLVCVVQVTFTLPETRGKSIDVTISTVSLAWPSVLSSSRL</sequence>
<accession>A0A979FJ63</accession>
<feature type="transmembrane region" description="Helical" evidence="5">
    <location>
        <begin position="231"/>
        <end position="252"/>
    </location>
</feature>
<dbReference type="Proteomes" id="UP000694843">
    <property type="component" value="Unplaced"/>
</dbReference>
<dbReference type="InterPro" id="IPR005829">
    <property type="entry name" value="Sugar_transporter_CS"/>
</dbReference>
<evidence type="ECO:0000313" key="7">
    <source>
        <dbReference type="Proteomes" id="UP000694843"/>
    </source>
</evidence>
<dbReference type="InterPro" id="IPR005828">
    <property type="entry name" value="MFS_sugar_transport-like"/>
</dbReference>
<feature type="transmembrane region" description="Helical" evidence="5">
    <location>
        <begin position="201"/>
        <end position="219"/>
    </location>
</feature>
<dbReference type="PANTHER" id="PTHR48021">
    <property type="match status" value="1"/>
</dbReference>